<keyword evidence="3" id="KW-0106">Calcium</keyword>
<evidence type="ECO:0000313" key="6">
    <source>
        <dbReference type="EMBL" id="CBN79889.1"/>
    </source>
</evidence>
<protein>
    <recommendedName>
        <fullName evidence="5">EF-hand domain-containing protein</fullName>
    </recommendedName>
</protein>
<dbReference type="STRING" id="2880.D8LFG9"/>
<gene>
    <name evidence="6" type="ORF">Esi_0015_0030</name>
</gene>
<organism evidence="6 7">
    <name type="scientific">Ectocarpus siliculosus</name>
    <name type="common">Brown alga</name>
    <name type="synonym">Conferva siliculosa</name>
    <dbReference type="NCBI Taxonomy" id="2880"/>
    <lineage>
        <taxon>Eukaryota</taxon>
        <taxon>Sar</taxon>
        <taxon>Stramenopiles</taxon>
        <taxon>Ochrophyta</taxon>
        <taxon>PX clade</taxon>
        <taxon>Phaeophyceae</taxon>
        <taxon>Ectocarpales</taxon>
        <taxon>Ectocarpaceae</taxon>
        <taxon>Ectocarpus</taxon>
    </lineage>
</organism>
<dbReference type="GO" id="GO:0005739">
    <property type="term" value="C:mitochondrion"/>
    <property type="evidence" value="ECO:0007669"/>
    <property type="project" value="TreeGrafter"/>
</dbReference>
<evidence type="ECO:0000313" key="7">
    <source>
        <dbReference type="Proteomes" id="UP000002630"/>
    </source>
</evidence>
<dbReference type="SUPFAM" id="SSF47473">
    <property type="entry name" value="EF-hand"/>
    <property type="match status" value="1"/>
</dbReference>
<comment type="similarity">
    <text evidence="1">Belongs to the COQ10 family.</text>
</comment>
<dbReference type="eggNOG" id="KOG3177">
    <property type="taxonomic scope" value="Eukaryota"/>
</dbReference>
<evidence type="ECO:0000256" key="1">
    <source>
        <dbReference type="ARBA" id="ARBA00006885"/>
    </source>
</evidence>
<keyword evidence="7" id="KW-1185">Reference proteome</keyword>
<dbReference type="AlphaFoldDB" id="D8LFG9"/>
<dbReference type="InterPro" id="IPR044996">
    <property type="entry name" value="COQ10-like"/>
</dbReference>
<dbReference type="InterPro" id="IPR023393">
    <property type="entry name" value="START-like_dom_sf"/>
</dbReference>
<evidence type="ECO:0000256" key="2">
    <source>
        <dbReference type="ARBA" id="ARBA00011814"/>
    </source>
</evidence>
<evidence type="ECO:0000259" key="5">
    <source>
        <dbReference type="PROSITE" id="PS50222"/>
    </source>
</evidence>
<dbReference type="Pfam" id="PF03364">
    <property type="entry name" value="Polyketide_cyc"/>
    <property type="match status" value="1"/>
</dbReference>
<dbReference type="GO" id="GO:0045333">
    <property type="term" value="P:cellular respiration"/>
    <property type="evidence" value="ECO:0007669"/>
    <property type="project" value="InterPro"/>
</dbReference>
<dbReference type="Proteomes" id="UP000002630">
    <property type="component" value="Unassembled WGS sequence"/>
</dbReference>
<name>D8LFG9_ECTSI</name>
<evidence type="ECO:0000256" key="3">
    <source>
        <dbReference type="ARBA" id="ARBA00022837"/>
    </source>
</evidence>
<dbReference type="SUPFAM" id="SSF55961">
    <property type="entry name" value="Bet v1-like"/>
    <property type="match status" value="1"/>
</dbReference>
<feature type="domain" description="EF-hand" evidence="5">
    <location>
        <begin position="214"/>
        <end position="249"/>
    </location>
</feature>
<dbReference type="PROSITE" id="PS50222">
    <property type="entry name" value="EF_HAND_2"/>
    <property type="match status" value="1"/>
</dbReference>
<accession>D8LFG9</accession>
<dbReference type="Gene3D" id="1.10.238.10">
    <property type="entry name" value="EF-hand"/>
    <property type="match status" value="1"/>
</dbReference>
<dbReference type="EMBL" id="FN649760">
    <property type="protein sequence ID" value="CBN79889.1"/>
    <property type="molecule type" value="Genomic_DNA"/>
</dbReference>
<dbReference type="OrthoDB" id="292693at2759"/>
<comment type="subunit">
    <text evidence="2">Interacts with coenzyme Q.</text>
</comment>
<dbReference type="PANTHER" id="PTHR12901">
    <property type="entry name" value="SPERM PROTEIN HOMOLOG"/>
    <property type="match status" value="1"/>
</dbReference>
<comment type="function">
    <text evidence="4">Required for the function of coenzyme Q in the respiratory chain. May serve as a chaperone or may be involved in the transport of Q6 from its site of synthesis to the catalytic sites of the respiratory complexes.</text>
</comment>
<dbReference type="GO" id="GO:0048039">
    <property type="term" value="F:ubiquinone binding"/>
    <property type="evidence" value="ECO:0007669"/>
    <property type="project" value="InterPro"/>
</dbReference>
<sequence length="369" mass="40958">MWSKHVARPVRRGAGLHRVGRLLPAILYRSFFPDLSGVIPNGNRRTHRERRVVPYLPEQFFGVVADVDNYKNFVPFCVDSRVVKVIDDNTMEAEMSVGFKVVRDACLRHAGRGRGGGAEDDGLTAAQFQAACADLAKEDDFAEFKKLADNDGLSSAVYSSLKYLMRRRLRRGLTSLKGSAGEEAKACLAMETRGVPEGALLEFAISVYMMVQASAEDRALYIFSILDTNGNKQLDRQELQAALLLYMKSLARVIPTVVAHELEDMGRLIDIDSEQVQEEIVSVVDELMHEVTAEIPRAVEQIFEELGVIEAGCISEDEWEGAWQNFPELLDMMSLRGLGKTAHWAAIVLDQVVANQQREGDGLPPPPPP</sequence>
<dbReference type="GO" id="GO:0005509">
    <property type="term" value="F:calcium ion binding"/>
    <property type="evidence" value="ECO:0007669"/>
    <property type="project" value="InterPro"/>
</dbReference>
<dbReference type="InterPro" id="IPR005031">
    <property type="entry name" value="COQ10_START"/>
</dbReference>
<dbReference type="InterPro" id="IPR002048">
    <property type="entry name" value="EF_hand_dom"/>
</dbReference>
<dbReference type="PROSITE" id="PS00018">
    <property type="entry name" value="EF_HAND_1"/>
    <property type="match status" value="1"/>
</dbReference>
<evidence type="ECO:0000256" key="4">
    <source>
        <dbReference type="ARBA" id="ARBA00024947"/>
    </source>
</evidence>
<dbReference type="InterPro" id="IPR018247">
    <property type="entry name" value="EF_Hand_1_Ca_BS"/>
</dbReference>
<dbReference type="PANTHER" id="PTHR12901:SF10">
    <property type="entry name" value="COENZYME Q-BINDING PROTEIN COQ10, MITOCHONDRIAL"/>
    <property type="match status" value="1"/>
</dbReference>
<dbReference type="InterPro" id="IPR011992">
    <property type="entry name" value="EF-hand-dom_pair"/>
</dbReference>
<dbReference type="Gene3D" id="3.30.530.20">
    <property type="match status" value="1"/>
</dbReference>
<reference evidence="6 7" key="1">
    <citation type="journal article" date="2010" name="Nature">
        <title>The Ectocarpus genome and the independent evolution of multicellularity in brown algae.</title>
        <authorList>
            <person name="Cock J.M."/>
            <person name="Sterck L."/>
            <person name="Rouze P."/>
            <person name="Scornet D."/>
            <person name="Allen A.E."/>
            <person name="Amoutzias G."/>
            <person name="Anthouard V."/>
            <person name="Artiguenave F."/>
            <person name="Aury J.M."/>
            <person name="Badger J.H."/>
            <person name="Beszteri B."/>
            <person name="Billiau K."/>
            <person name="Bonnet E."/>
            <person name="Bothwell J.H."/>
            <person name="Bowler C."/>
            <person name="Boyen C."/>
            <person name="Brownlee C."/>
            <person name="Carrano C.J."/>
            <person name="Charrier B."/>
            <person name="Cho G.Y."/>
            <person name="Coelho S.M."/>
            <person name="Collen J."/>
            <person name="Corre E."/>
            <person name="Da Silva C."/>
            <person name="Delage L."/>
            <person name="Delaroque N."/>
            <person name="Dittami S.M."/>
            <person name="Doulbeau S."/>
            <person name="Elias M."/>
            <person name="Farnham G."/>
            <person name="Gachon C.M."/>
            <person name="Gschloessl B."/>
            <person name="Heesch S."/>
            <person name="Jabbari K."/>
            <person name="Jubin C."/>
            <person name="Kawai H."/>
            <person name="Kimura K."/>
            <person name="Kloareg B."/>
            <person name="Kupper F.C."/>
            <person name="Lang D."/>
            <person name="Le Bail A."/>
            <person name="Leblanc C."/>
            <person name="Lerouge P."/>
            <person name="Lohr M."/>
            <person name="Lopez P.J."/>
            <person name="Martens C."/>
            <person name="Maumus F."/>
            <person name="Michel G."/>
            <person name="Miranda-Saavedra D."/>
            <person name="Morales J."/>
            <person name="Moreau H."/>
            <person name="Motomura T."/>
            <person name="Nagasato C."/>
            <person name="Napoli C.A."/>
            <person name="Nelson D.R."/>
            <person name="Nyvall-Collen P."/>
            <person name="Peters A.F."/>
            <person name="Pommier C."/>
            <person name="Potin P."/>
            <person name="Poulain J."/>
            <person name="Quesneville H."/>
            <person name="Read B."/>
            <person name="Rensing S.A."/>
            <person name="Ritter A."/>
            <person name="Rousvoal S."/>
            <person name="Samanta M."/>
            <person name="Samson G."/>
            <person name="Schroeder D.C."/>
            <person name="Segurens B."/>
            <person name="Strittmatter M."/>
            <person name="Tonon T."/>
            <person name="Tregear J.W."/>
            <person name="Valentin K."/>
            <person name="von Dassow P."/>
            <person name="Yamagishi T."/>
            <person name="Van de Peer Y."/>
            <person name="Wincker P."/>
        </authorList>
    </citation>
    <scope>NUCLEOTIDE SEQUENCE [LARGE SCALE GENOMIC DNA]</scope>
    <source>
        <strain evidence="7">Ec32 / CCAP1310/4</strain>
    </source>
</reference>
<dbReference type="InParanoid" id="D8LFG9"/>
<proteinExistence type="inferred from homology"/>